<sequence>MRRQSIPRAMSRKTVQDRIMPCSYPARSTRVPMRVYCSRSVSVCDPIVLLLFTLASSLAHSNVMRSVYRKHLCKILLCSSSSESSRYAVFW</sequence>
<protein>
    <submittedName>
        <fullName evidence="1">Uncharacterized protein</fullName>
    </submittedName>
</protein>
<proteinExistence type="predicted"/>
<reference evidence="1 2" key="1">
    <citation type="journal article" date="2019" name="Nat. Ecol. Evol.">
        <title>Megaphylogeny resolves global patterns of mushroom evolution.</title>
        <authorList>
            <person name="Varga T."/>
            <person name="Krizsan K."/>
            <person name="Foldi C."/>
            <person name="Dima B."/>
            <person name="Sanchez-Garcia M."/>
            <person name="Sanchez-Ramirez S."/>
            <person name="Szollosi G.J."/>
            <person name="Szarkandi J.G."/>
            <person name="Papp V."/>
            <person name="Albert L."/>
            <person name="Andreopoulos W."/>
            <person name="Angelini C."/>
            <person name="Antonin V."/>
            <person name="Barry K.W."/>
            <person name="Bougher N.L."/>
            <person name="Buchanan P."/>
            <person name="Buyck B."/>
            <person name="Bense V."/>
            <person name="Catcheside P."/>
            <person name="Chovatia M."/>
            <person name="Cooper J."/>
            <person name="Damon W."/>
            <person name="Desjardin D."/>
            <person name="Finy P."/>
            <person name="Geml J."/>
            <person name="Haridas S."/>
            <person name="Hughes K."/>
            <person name="Justo A."/>
            <person name="Karasinski D."/>
            <person name="Kautmanova I."/>
            <person name="Kiss B."/>
            <person name="Kocsube S."/>
            <person name="Kotiranta H."/>
            <person name="LaButti K.M."/>
            <person name="Lechner B.E."/>
            <person name="Liimatainen K."/>
            <person name="Lipzen A."/>
            <person name="Lukacs Z."/>
            <person name="Mihaltcheva S."/>
            <person name="Morgado L.N."/>
            <person name="Niskanen T."/>
            <person name="Noordeloos M.E."/>
            <person name="Ohm R.A."/>
            <person name="Ortiz-Santana B."/>
            <person name="Ovrebo C."/>
            <person name="Racz N."/>
            <person name="Riley R."/>
            <person name="Savchenko A."/>
            <person name="Shiryaev A."/>
            <person name="Soop K."/>
            <person name="Spirin V."/>
            <person name="Szebenyi C."/>
            <person name="Tomsovsky M."/>
            <person name="Tulloss R.E."/>
            <person name="Uehling J."/>
            <person name="Grigoriev I.V."/>
            <person name="Vagvolgyi C."/>
            <person name="Papp T."/>
            <person name="Martin F.M."/>
            <person name="Miettinen O."/>
            <person name="Hibbett D.S."/>
            <person name="Nagy L.G."/>
        </authorList>
    </citation>
    <scope>NUCLEOTIDE SEQUENCE [LARGE SCALE GENOMIC DNA]</scope>
    <source>
        <strain evidence="1 2">OMC1185</strain>
    </source>
</reference>
<keyword evidence="2" id="KW-1185">Reference proteome</keyword>
<gene>
    <name evidence="1" type="ORF">OE88DRAFT_929854</name>
</gene>
<name>A0A5C3MPJ5_9AGAM</name>
<evidence type="ECO:0000313" key="1">
    <source>
        <dbReference type="EMBL" id="TFK46306.1"/>
    </source>
</evidence>
<dbReference type="Proteomes" id="UP000305948">
    <property type="component" value="Unassembled WGS sequence"/>
</dbReference>
<accession>A0A5C3MPJ5</accession>
<dbReference type="AlphaFoldDB" id="A0A5C3MPJ5"/>
<dbReference type="EMBL" id="ML213531">
    <property type="protein sequence ID" value="TFK46306.1"/>
    <property type="molecule type" value="Genomic_DNA"/>
</dbReference>
<organism evidence="1 2">
    <name type="scientific">Heliocybe sulcata</name>
    <dbReference type="NCBI Taxonomy" id="5364"/>
    <lineage>
        <taxon>Eukaryota</taxon>
        <taxon>Fungi</taxon>
        <taxon>Dikarya</taxon>
        <taxon>Basidiomycota</taxon>
        <taxon>Agaricomycotina</taxon>
        <taxon>Agaricomycetes</taxon>
        <taxon>Gloeophyllales</taxon>
        <taxon>Gloeophyllaceae</taxon>
        <taxon>Heliocybe</taxon>
    </lineage>
</organism>
<evidence type="ECO:0000313" key="2">
    <source>
        <dbReference type="Proteomes" id="UP000305948"/>
    </source>
</evidence>